<dbReference type="Proteomes" id="UP000239867">
    <property type="component" value="Chromosome"/>
</dbReference>
<protein>
    <submittedName>
        <fullName evidence="1">Uncharacterized protein</fullName>
    </submittedName>
</protein>
<dbReference type="KEGG" id="deo:CAY53_11160"/>
<keyword evidence="2" id="KW-1185">Reference proteome</keyword>
<dbReference type="AlphaFoldDB" id="A0A2L1GQL1"/>
<evidence type="ECO:0000313" key="2">
    <source>
        <dbReference type="Proteomes" id="UP000239867"/>
    </source>
</evidence>
<name>A0A2L1GQL1_9BACT</name>
<evidence type="ECO:0000313" key="1">
    <source>
        <dbReference type="EMBL" id="AVD71962.1"/>
    </source>
</evidence>
<dbReference type="EMBL" id="CP021255">
    <property type="protein sequence ID" value="AVD71962.1"/>
    <property type="molecule type" value="Genomic_DNA"/>
</dbReference>
<reference evidence="1 2" key="1">
    <citation type="journal article" date="2018" name="MBio">
        <title>Insights into the evolution of host association through the isolation and characterization of a novel human periodontal pathobiont, Desulfobulbus oralis.</title>
        <authorList>
            <person name="Cross K.L."/>
            <person name="Chirania P."/>
            <person name="Xiong W."/>
            <person name="Beall C.J."/>
            <person name="Elkins J.G."/>
            <person name="Giannone R.J."/>
            <person name="Griffen A.L."/>
            <person name="Guss A.M."/>
            <person name="Hettich R.L."/>
            <person name="Joshi S.S."/>
            <person name="Mokrzan E.M."/>
            <person name="Martin R.K."/>
            <person name="Zhulin I.B."/>
            <person name="Leys E.J."/>
            <person name="Podar M."/>
        </authorList>
    </citation>
    <scope>NUCLEOTIDE SEQUENCE [LARGE SCALE GENOMIC DNA]</scope>
    <source>
        <strain evidence="1 2">ORNL</strain>
    </source>
</reference>
<organism evidence="1 2">
    <name type="scientific">Desulfobulbus oralis</name>
    <dbReference type="NCBI Taxonomy" id="1986146"/>
    <lineage>
        <taxon>Bacteria</taxon>
        <taxon>Pseudomonadati</taxon>
        <taxon>Thermodesulfobacteriota</taxon>
        <taxon>Desulfobulbia</taxon>
        <taxon>Desulfobulbales</taxon>
        <taxon>Desulfobulbaceae</taxon>
        <taxon>Desulfobulbus</taxon>
    </lineage>
</organism>
<accession>A0A2L1GQL1</accession>
<proteinExistence type="predicted"/>
<sequence>MLSQGKAIEGTDPIDTDLLSEYVKTHTPVTVTPGRLVLKNRKERARPERWPWTCPGPQGSGRFFISCPFCRIGREPLGGLGKERVHSHCPGLQQERSALKETAAKVGELIVVRQDRLRGMDFLQNFVFVGREFDKAPIPVRMAEGVRIADPDEKTGAIIHFPIPDAVKLPVASKRS</sequence>
<gene>
    <name evidence="1" type="ORF">CAY53_11160</name>
</gene>